<evidence type="ECO:0000313" key="1">
    <source>
        <dbReference type="EMBL" id="RAI33195.1"/>
    </source>
</evidence>
<gene>
    <name evidence="1" type="ORF">CH338_22965</name>
</gene>
<evidence type="ECO:0000313" key="2">
    <source>
        <dbReference type="Proteomes" id="UP000248863"/>
    </source>
</evidence>
<dbReference type="Proteomes" id="UP000248863">
    <property type="component" value="Unassembled WGS sequence"/>
</dbReference>
<name>A0A327K667_9BRAD</name>
<keyword evidence="2" id="KW-1185">Reference proteome</keyword>
<dbReference type="AlphaFoldDB" id="A0A327K667"/>
<accession>A0A327K667</accession>
<organism evidence="1 2">
    <name type="scientific">Rhodoplanes elegans</name>
    <dbReference type="NCBI Taxonomy" id="29408"/>
    <lineage>
        <taxon>Bacteria</taxon>
        <taxon>Pseudomonadati</taxon>
        <taxon>Pseudomonadota</taxon>
        <taxon>Alphaproteobacteria</taxon>
        <taxon>Hyphomicrobiales</taxon>
        <taxon>Nitrobacteraceae</taxon>
        <taxon>Rhodoplanes</taxon>
    </lineage>
</organism>
<reference evidence="1 2" key="1">
    <citation type="submission" date="2017-07" db="EMBL/GenBank/DDBJ databases">
        <title>Draft Genome Sequences of Select Purple Nonsulfur Bacteria.</title>
        <authorList>
            <person name="Lasarre B."/>
            <person name="Mckinlay J.B."/>
        </authorList>
    </citation>
    <scope>NUCLEOTIDE SEQUENCE [LARGE SCALE GENOMIC DNA]</scope>
    <source>
        <strain evidence="1 2">DSM 11907</strain>
    </source>
</reference>
<dbReference type="EMBL" id="NPEU01000376">
    <property type="protein sequence ID" value="RAI33195.1"/>
    <property type="molecule type" value="Genomic_DNA"/>
</dbReference>
<proteinExistence type="predicted"/>
<protein>
    <submittedName>
        <fullName evidence="1">Uncharacterized protein</fullName>
    </submittedName>
</protein>
<comment type="caution">
    <text evidence="1">The sequence shown here is derived from an EMBL/GenBank/DDBJ whole genome shotgun (WGS) entry which is preliminary data.</text>
</comment>
<sequence length="162" mass="18222">MGYGALLNRFARDKDVHIHIHVEPLQPGAGDPFELVRRAVQRVGDIERRRESFACKALLIDIGEPDKMAAATRLASQAGISHLIWQVPDHEALLLRHFDGCQDHRPPKGESMAALRRRWPEYRKGSSASQLSERIPFESLVRVCAVEARLRDFVIAIGLLSP</sequence>